<keyword evidence="4" id="KW-0808">Transferase</keyword>
<dbReference type="EMBL" id="HBHY01012106">
    <property type="protein sequence ID" value="CAE0140301.1"/>
    <property type="molecule type" value="Transcribed_RNA"/>
</dbReference>
<evidence type="ECO:0000256" key="3">
    <source>
        <dbReference type="ARBA" id="ARBA00012007"/>
    </source>
</evidence>
<protein>
    <recommendedName>
        <fullName evidence="3">2'-phosphotransferase</fullName>
        <ecNumber evidence="3">2.7.1.160</ecNumber>
    </recommendedName>
</protein>
<proteinExistence type="inferred from homology"/>
<comment type="similarity">
    <text evidence="2">Belongs to the KptA/TPT1 family.</text>
</comment>
<dbReference type="AlphaFoldDB" id="A0A7S3BMW4"/>
<evidence type="ECO:0000256" key="2">
    <source>
        <dbReference type="ARBA" id="ARBA00009836"/>
    </source>
</evidence>
<dbReference type="PANTHER" id="PTHR12684:SF2">
    <property type="entry name" value="TRNA 2'-PHOSPHOTRANSFERASE 1"/>
    <property type="match status" value="1"/>
</dbReference>
<keyword evidence="5" id="KW-0520">NAD</keyword>
<dbReference type="EC" id="2.7.1.160" evidence="3"/>
<dbReference type="Gene3D" id="3.20.170.30">
    <property type="match status" value="1"/>
</dbReference>
<comment type="function">
    <text evidence="1">Catalyzes the last step of tRNA splicing, the transfer of the splice junction 2'-phosphate from ligated tRNA to NAD to produce ADP-ribose 1''-2'' cyclic phosphate.</text>
</comment>
<dbReference type="GO" id="GO:0000215">
    <property type="term" value="F:tRNA 2'-phosphotransferase activity"/>
    <property type="evidence" value="ECO:0007669"/>
    <property type="project" value="UniProtKB-EC"/>
</dbReference>
<evidence type="ECO:0000256" key="1">
    <source>
        <dbReference type="ARBA" id="ARBA00003343"/>
    </source>
</evidence>
<dbReference type="InterPro" id="IPR042081">
    <property type="entry name" value="RNA_2'-PTrans_C"/>
</dbReference>
<evidence type="ECO:0000313" key="7">
    <source>
        <dbReference type="EMBL" id="CAE0140301.1"/>
    </source>
</evidence>
<dbReference type="Gene3D" id="1.10.10.970">
    <property type="entry name" value="RNA 2'-phosphotransferase, Tpt1/KptA family, N-terminal domain"/>
    <property type="match status" value="1"/>
</dbReference>
<sequence length="225" mass="24255">MPRGRCGGGRWGGSRGGDDASVRLSKKLSALLRHGIHEHGLSDCLSPDGYVPLARVLALRCFAGVLVTQVQEVVKANDKQRFRLKRSSDDCGFLIRANQGHSLGEGLDDDALLDRLVVAQGARILAVHGTYYTAWPAIRSEGLKRMQRRHIHLAEGLDATSGLRRSCELVIWVDVTAAAADGVIFYRSANGVILTSGEGGDGVLPPRYFACAVDQATGEELPLRP</sequence>
<gene>
    <name evidence="7" type="ORF">PSIN1315_LOCUS7789</name>
</gene>
<name>A0A7S3BMW4_9VIRI</name>
<organism evidence="7">
    <name type="scientific">Prasinoderma singulare</name>
    <dbReference type="NCBI Taxonomy" id="676789"/>
    <lineage>
        <taxon>Eukaryota</taxon>
        <taxon>Viridiplantae</taxon>
        <taxon>Prasinodermophyta</taxon>
        <taxon>Prasinodermophyceae</taxon>
        <taxon>Prasinodermales</taxon>
        <taxon>Prasinodermaceae</taxon>
        <taxon>Prasinoderma</taxon>
    </lineage>
</organism>
<dbReference type="PANTHER" id="PTHR12684">
    <property type="entry name" value="PUTATIVE PHOSPHOTRANSFERASE"/>
    <property type="match status" value="1"/>
</dbReference>
<evidence type="ECO:0000256" key="6">
    <source>
        <dbReference type="ARBA" id="ARBA00047949"/>
    </source>
</evidence>
<dbReference type="GO" id="GO:0006388">
    <property type="term" value="P:tRNA splicing, via endonucleolytic cleavage and ligation"/>
    <property type="evidence" value="ECO:0007669"/>
    <property type="project" value="TreeGrafter"/>
</dbReference>
<comment type="catalytic activity">
    <reaction evidence="6">
        <text>2'-phospho-[ligated tRNA] + NAD(+) = mature tRNA + ADP-alpha-D-ribose 1'',2''-cyclic phosphate + nicotinamide</text>
        <dbReference type="Rhea" id="RHEA:23324"/>
        <dbReference type="Rhea" id="RHEA-COMP:11106"/>
        <dbReference type="Rhea" id="RHEA-COMP:11107"/>
        <dbReference type="ChEBI" id="CHEBI:17154"/>
        <dbReference type="ChEBI" id="CHEBI:57540"/>
        <dbReference type="ChEBI" id="CHEBI:76596"/>
        <dbReference type="ChEBI" id="CHEBI:82883"/>
        <dbReference type="ChEBI" id="CHEBI:85027"/>
        <dbReference type="EC" id="2.7.1.160"/>
    </reaction>
</comment>
<evidence type="ECO:0000256" key="4">
    <source>
        <dbReference type="ARBA" id="ARBA00022679"/>
    </source>
</evidence>
<accession>A0A7S3BMW4</accession>
<dbReference type="Pfam" id="PF01885">
    <property type="entry name" value="PTS_2-RNA"/>
    <property type="match status" value="1"/>
</dbReference>
<evidence type="ECO:0000256" key="5">
    <source>
        <dbReference type="ARBA" id="ARBA00023027"/>
    </source>
</evidence>
<dbReference type="InterPro" id="IPR042080">
    <property type="entry name" value="RNA_2'-PTrans_N"/>
</dbReference>
<reference evidence="7" key="1">
    <citation type="submission" date="2021-01" db="EMBL/GenBank/DDBJ databases">
        <authorList>
            <person name="Corre E."/>
            <person name="Pelletier E."/>
            <person name="Niang G."/>
            <person name="Scheremetjew M."/>
            <person name="Finn R."/>
            <person name="Kale V."/>
            <person name="Holt S."/>
            <person name="Cochrane G."/>
            <person name="Meng A."/>
            <person name="Brown T."/>
            <person name="Cohen L."/>
        </authorList>
    </citation>
    <scope>NUCLEOTIDE SEQUENCE</scope>
    <source>
        <strain evidence="7">RCC927</strain>
    </source>
</reference>
<dbReference type="SUPFAM" id="SSF56399">
    <property type="entry name" value="ADP-ribosylation"/>
    <property type="match status" value="1"/>
</dbReference>
<dbReference type="InterPro" id="IPR002745">
    <property type="entry name" value="Ptrans_KptA/Tpt1"/>
</dbReference>